<comment type="caution">
    <text evidence="1">The sequence shown here is derived from an EMBL/GenBank/DDBJ whole genome shotgun (WGS) entry which is preliminary data.</text>
</comment>
<organism evidence="1 2">
    <name type="scientific">Schinkia azotoformans LMG 9581</name>
    <dbReference type="NCBI Taxonomy" id="1131731"/>
    <lineage>
        <taxon>Bacteria</taxon>
        <taxon>Bacillati</taxon>
        <taxon>Bacillota</taxon>
        <taxon>Bacilli</taxon>
        <taxon>Bacillales</taxon>
        <taxon>Bacillaceae</taxon>
        <taxon>Calidifontibacillus/Schinkia group</taxon>
        <taxon>Schinkia</taxon>
    </lineage>
</organism>
<proteinExistence type="predicted"/>
<dbReference type="EMBL" id="AJLR01000157">
    <property type="protein sequence ID" value="EKN62460.1"/>
    <property type="molecule type" value="Genomic_DNA"/>
</dbReference>
<sequence>MHESQNVEKIIKLLEPIINKRLLQTHPKNREDLKQEIILSIITRLNKVDLNVPGFFETIEQIKSTSNK</sequence>
<evidence type="ECO:0000313" key="2">
    <source>
        <dbReference type="Proteomes" id="UP000006315"/>
    </source>
</evidence>
<reference evidence="1 2" key="1">
    <citation type="journal article" date="2012" name="Front. Microbiol.">
        <title>Redundancy and modularity in membrane-associated dissimilatory nitrate reduction in Bacillus.</title>
        <authorList>
            <person name="Heylen K."/>
            <person name="Keltjens J."/>
        </authorList>
    </citation>
    <scope>NUCLEOTIDE SEQUENCE [LARGE SCALE GENOMIC DNA]</scope>
    <source>
        <strain evidence="1 2">LMG 9581</strain>
    </source>
</reference>
<gene>
    <name evidence="1" type="ORF">BAZO_20963</name>
</gene>
<dbReference type="Proteomes" id="UP000006315">
    <property type="component" value="Unassembled WGS sequence"/>
</dbReference>
<dbReference type="STRING" id="1131731.BAZO_20963"/>
<dbReference type="GeneID" id="89470265"/>
<keyword evidence="2" id="KW-1185">Reference proteome</keyword>
<dbReference type="AlphaFoldDB" id="K6BU49"/>
<accession>K6BU49</accession>
<name>K6BU49_SCHAZ</name>
<protein>
    <submittedName>
        <fullName evidence="1">Uncharacterized protein</fullName>
    </submittedName>
</protein>
<evidence type="ECO:0000313" key="1">
    <source>
        <dbReference type="EMBL" id="EKN62460.1"/>
    </source>
</evidence>
<dbReference type="PATRIC" id="fig|1131731.3.peg.4278"/>
<dbReference type="RefSeq" id="WP_003333431.1">
    <property type="nucleotide sequence ID" value="NZ_AJLR01000157.1"/>
</dbReference>